<dbReference type="EMBL" id="JAPEUX010000004">
    <property type="protein sequence ID" value="KAJ4354028.1"/>
    <property type="molecule type" value="Genomic_DNA"/>
</dbReference>
<keyword evidence="5" id="KW-0539">Nucleus</keyword>
<dbReference type="InterPro" id="IPR011989">
    <property type="entry name" value="ARM-like"/>
</dbReference>
<organism evidence="6 7">
    <name type="scientific">Didymosphaeria variabile</name>
    <dbReference type="NCBI Taxonomy" id="1932322"/>
    <lineage>
        <taxon>Eukaryota</taxon>
        <taxon>Fungi</taxon>
        <taxon>Dikarya</taxon>
        <taxon>Ascomycota</taxon>
        <taxon>Pezizomycotina</taxon>
        <taxon>Dothideomycetes</taxon>
        <taxon>Pleosporomycetidae</taxon>
        <taxon>Pleosporales</taxon>
        <taxon>Massarineae</taxon>
        <taxon>Didymosphaeriaceae</taxon>
        <taxon>Didymosphaeria</taxon>
    </lineage>
</organism>
<dbReference type="PANTHER" id="PTHR12363">
    <property type="entry name" value="TRANSPORTIN 3 AND IMPORTIN 13"/>
    <property type="match status" value="1"/>
</dbReference>
<protein>
    <submittedName>
        <fullName evidence="6">Member of the karyopherin-beta</fullName>
    </submittedName>
</protein>
<gene>
    <name evidence="6" type="primary">PDR6</name>
    <name evidence="6" type="ORF">N0V89_005761</name>
</gene>
<evidence type="ECO:0000256" key="1">
    <source>
        <dbReference type="ARBA" id="ARBA00004123"/>
    </source>
</evidence>
<reference evidence="6" key="1">
    <citation type="submission" date="2022-10" db="EMBL/GenBank/DDBJ databases">
        <title>Tapping the CABI collections for fungal endophytes: first genome assemblies for Collariella, Neodidymelliopsis, Ascochyta clinopodiicola, Didymella pomorum, Didymosphaeria variabile, Neocosmospora piperis and Neocucurbitaria cava.</title>
        <authorList>
            <person name="Hill R."/>
        </authorList>
    </citation>
    <scope>NUCLEOTIDE SEQUENCE</scope>
    <source>
        <strain evidence="6">IMI 356815</strain>
    </source>
</reference>
<dbReference type="Proteomes" id="UP001140513">
    <property type="component" value="Unassembled WGS sequence"/>
</dbReference>
<keyword evidence="3" id="KW-0813">Transport</keyword>
<keyword evidence="7" id="KW-1185">Reference proteome</keyword>
<dbReference type="OrthoDB" id="2016913at2759"/>
<evidence type="ECO:0000256" key="3">
    <source>
        <dbReference type="ARBA" id="ARBA00022448"/>
    </source>
</evidence>
<evidence type="ECO:0000256" key="5">
    <source>
        <dbReference type="ARBA" id="ARBA00023242"/>
    </source>
</evidence>
<sequence>MAAPQAQALPLALPDIEGLVKTLYDPGHARKIPETEATLRVLQRSPQGWEIGDALLNSTDENVRFFGALTLTVKVNADSAGLSEEQSAQLLSKLIYHLVTRPSSSTATRKLCSTLAQYFTKPISSWVECIRSLTLSFALQRPILDDALDSHSSTWDVLPPLADEQLLTLLEFAMNLADETKRLSNSPDRRPHERLIANVESIEVLLQVAFGRGIKYLSTPPNDPNHERLIQVGEKLCVASFECFLGWIFYAQSEFKAVPEKLKHLRSVTELSFSCLEYHVDDAMEHIANVLEGYPKFFEEKHLHMLWVIITSQWGLDILKNLDAETVSLARIIVGYGTELVETKKLYQEPDNPHHQQVSSFLHELLKYPEPVGVEDEVALLTLDFWSTYISAIAEESFLFLEGEHPPWFVVARSNVFQAIAELLQKIIYPPSEITKTWDSDSKKTFKVFRMDVRDITMEAFELLRDELTEQFIDFSLQSLQTKQWLDLEAGLFCLISVADALTAVDDKLSRLFERPVFTTISENTGIPAVTRRTAVELVAAFNHFFLRKPHFLPQVLPFLLGALAQPSLAQGAAKSFASLCSECRKTLTGELPSFFQMYDQFLTYPTAEESTKSKVLEGIAAIVQAESSEEKQLTGLQHLFQYIAQDAMQALNLTKDGNDPEQGLVFALTALKCLSCIGKALQAPDDGVVDLDGTNNGSSFWTQGPGKDLQTQVINFISYLTQVFPANDEIIESACNTLRAGFKEMGPGPFVLPAAAAVDYVMRTTLQTPRLTYVLETACCWVSCHKGSSDFEKQAQRLLHYDLGIMQALQHPRNEPEVSVGCIELIQSFIKQNASILKHEHPDVLKGTFEFSVECIKSPEVLPKRAAASLWRDIIEKTASSGSPDQVMCQEIVDHFGQAVTSALITNISGEVDASSLEHIVIPLRKLIQNDRHSKAYISSALSEQPLLQRLQGEQAVQDMIRKFIESLMRNAKNSTAFKEAVKAFWQSCKQLQMQFAPQMMHPGHRFNY</sequence>
<dbReference type="GO" id="GO:0006606">
    <property type="term" value="P:protein import into nucleus"/>
    <property type="evidence" value="ECO:0007669"/>
    <property type="project" value="TreeGrafter"/>
</dbReference>
<dbReference type="RefSeq" id="XP_056071802.1">
    <property type="nucleotide sequence ID" value="XM_056214535.1"/>
</dbReference>
<dbReference type="GO" id="GO:0005634">
    <property type="term" value="C:nucleus"/>
    <property type="evidence" value="ECO:0007669"/>
    <property type="project" value="UniProtKB-SubCell"/>
</dbReference>
<evidence type="ECO:0000313" key="7">
    <source>
        <dbReference type="Proteomes" id="UP001140513"/>
    </source>
</evidence>
<dbReference type="Pfam" id="PF24140">
    <property type="entry name" value="TPR_TNPO3_IPO13_3rd"/>
    <property type="match status" value="1"/>
</dbReference>
<comment type="caution">
    <text evidence="6">The sequence shown here is derived from an EMBL/GenBank/DDBJ whole genome shotgun (WGS) entry which is preliminary data.</text>
</comment>
<dbReference type="Gene3D" id="1.25.10.10">
    <property type="entry name" value="Leucine-rich Repeat Variant"/>
    <property type="match status" value="1"/>
</dbReference>
<dbReference type="PANTHER" id="PTHR12363:SF33">
    <property type="entry name" value="IMPORTIN-13"/>
    <property type="match status" value="1"/>
</dbReference>
<dbReference type="InterPro" id="IPR016024">
    <property type="entry name" value="ARM-type_fold"/>
</dbReference>
<dbReference type="InterPro" id="IPR051345">
    <property type="entry name" value="Importin_beta-like_NTR"/>
</dbReference>
<keyword evidence="4" id="KW-0653">Protein transport</keyword>
<dbReference type="SUPFAM" id="SSF48371">
    <property type="entry name" value="ARM repeat"/>
    <property type="match status" value="1"/>
</dbReference>
<comment type="similarity">
    <text evidence="2">Belongs to the importin beta family.</text>
</comment>
<accession>A0A9W8XMT7</accession>
<evidence type="ECO:0000256" key="4">
    <source>
        <dbReference type="ARBA" id="ARBA00022927"/>
    </source>
</evidence>
<evidence type="ECO:0000313" key="6">
    <source>
        <dbReference type="EMBL" id="KAJ4354028.1"/>
    </source>
</evidence>
<dbReference type="GeneID" id="80909291"/>
<name>A0A9W8XMT7_9PLEO</name>
<proteinExistence type="inferred from homology"/>
<dbReference type="AlphaFoldDB" id="A0A9W8XMT7"/>
<evidence type="ECO:0000256" key="2">
    <source>
        <dbReference type="ARBA" id="ARBA00007991"/>
    </source>
</evidence>
<comment type="subcellular location">
    <subcellularLocation>
        <location evidence="1">Nucleus</location>
    </subcellularLocation>
</comment>
<dbReference type="GO" id="GO:0005737">
    <property type="term" value="C:cytoplasm"/>
    <property type="evidence" value="ECO:0007669"/>
    <property type="project" value="TreeGrafter"/>
</dbReference>
<dbReference type="InterPro" id="IPR057942">
    <property type="entry name" value="TPR_TNPO3_IPO13_3rd"/>
</dbReference>